<comment type="caution">
    <text evidence="2">The sequence shown here is derived from an EMBL/GenBank/DDBJ whole genome shotgun (WGS) entry which is preliminary data.</text>
</comment>
<evidence type="ECO:0000256" key="1">
    <source>
        <dbReference type="SAM" id="Phobius"/>
    </source>
</evidence>
<keyword evidence="1" id="KW-0472">Membrane</keyword>
<evidence type="ECO:0008006" key="4">
    <source>
        <dbReference type="Google" id="ProtNLM"/>
    </source>
</evidence>
<sequence>MEIQSNFNKSQKSNCTFCRVSGTILFSSVTIYAFYCAKKAKGKPIDRIFSSIVGISAFGVAIHRALGL</sequence>
<dbReference type="EMBL" id="JALLKP010000018">
    <property type="protein sequence ID" value="KAK2194983.1"/>
    <property type="molecule type" value="Genomic_DNA"/>
</dbReference>
<dbReference type="GeneID" id="94337841"/>
<name>A0AAD9PIC1_9APIC</name>
<dbReference type="AlphaFoldDB" id="A0AAD9PIC1"/>
<evidence type="ECO:0000313" key="3">
    <source>
        <dbReference type="Proteomes" id="UP001214638"/>
    </source>
</evidence>
<proteinExistence type="predicted"/>
<organism evidence="2 3">
    <name type="scientific">Babesia duncani</name>
    <dbReference type="NCBI Taxonomy" id="323732"/>
    <lineage>
        <taxon>Eukaryota</taxon>
        <taxon>Sar</taxon>
        <taxon>Alveolata</taxon>
        <taxon>Apicomplexa</taxon>
        <taxon>Aconoidasida</taxon>
        <taxon>Piroplasmida</taxon>
        <taxon>Babesiidae</taxon>
        <taxon>Babesia</taxon>
    </lineage>
</organism>
<dbReference type="KEGG" id="bdw:94337841"/>
<evidence type="ECO:0000313" key="2">
    <source>
        <dbReference type="EMBL" id="KAK2194983.1"/>
    </source>
</evidence>
<feature type="transmembrane region" description="Helical" evidence="1">
    <location>
        <begin position="20"/>
        <end position="36"/>
    </location>
</feature>
<reference evidence="2" key="1">
    <citation type="journal article" date="2023" name="Nat. Microbiol.">
        <title>Babesia duncani multi-omics identifies virulence factors and drug targets.</title>
        <authorList>
            <person name="Singh P."/>
            <person name="Lonardi S."/>
            <person name="Liang Q."/>
            <person name="Vydyam P."/>
            <person name="Khabirova E."/>
            <person name="Fang T."/>
            <person name="Gihaz S."/>
            <person name="Thekkiniath J."/>
            <person name="Munshi M."/>
            <person name="Abel S."/>
            <person name="Ciampossin L."/>
            <person name="Batugedara G."/>
            <person name="Gupta M."/>
            <person name="Lu X.M."/>
            <person name="Lenz T."/>
            <person name="Chakravarty S."/>
            <person name="Cornillot E."/>
            <person name="Hu Y."/>
            <person name="Ma W."/>
            <person name="Gonzalez L.M."/>
            <person name="Sanchez S."/>
            <person name="Estrada K."/>
            <person name="Sanchez-Flores A."/>
            <person name="Montero E."/>
            <person name="Harb O.S."/>
            <person name="Le Roch K.G."/>
            <person name="Mamoun C.B."/>
        </authorList>
    </citation>
    <scope>NUCLEOTIDE SEQUENCE</scope>
    <source>
        <strain evidence="2">WA1</strain>
    </source>
</reference>
<keyword evidence="1" id="KW-0812">Transmembrane</keyword>
<feature type="transmembrane region" description="Helical" evidence="1">
    <location>
        <begin position="48"/>
        <end position="66"/>
    </location>
</feature>
<gene>
    <name evidence="2" type="ORF">BdWA1_003544</name>
</gene>
<protein>
    <recommendedName>
        <fullName evidence="4">DUF4536 domain-containing protein</fullName>
    </recommendedName>
</protein>
<accession>A0AAD9PIC1</accession>
<keyword evidence="3" id="KW-1185">Reference proteome</keyword>
<dbReference type="RefSeq" id="XP_067801826.1">
    <property type="nucleotide sequence ID" value="XM_067948554.1"/>
</dbReference>
<dbReference type="Proteomes" id="UP001214638">
    <property type="component" value="Unassembled WGS sequence"/>
</dbReference>
<keyword evidence="1" id="KW-1133">Transmembrane helix</keyword>